<reference evidence="6" key="1">
    <citation type="journal article" date="2019" name="Int. J. Syst. Evol. Microbiol.">
        <title>The Global Catalogue of Microorganisms (GCM) 10K type strain sequencing project: providing services to taxonomists for standard genome sequencing and annotation.</title>
        <authorList>
            <consortium name="The Broad Institute Genomics Platform"/>
            <consortium name="The Broad Institute Genome Sequencing Center for Infectious Disease"/>
            <person name="Wu L."/>
            <person name="Ma J."/>
        </authorList>
    </citation>
    <scope>NUCLEOTIDE SEQUENCE [LARGE SCALE GENOMIC DNA]</scope>
    <source>
        <strain evidence="6">JCM 9373</strain>
    </source>
</reference>
<dbReference type="RefSeq" id="WP_344866133.1">
    <property type="nucleotide sequence ID" value="NZ_BAAAUT010000083.1"/>
</dbReference>
<keyword evidence="2" id="KW-0812">Transmembrane</keyword>
<evidence type="ECO:0000256" key="3">
    <source>
        <dbReference type="ARBA" id="ARBA00022989"/>
    </source>
</evidence>
<evidence type="ECO:0000256" key="1">
    <source>
        <dbReference type="ARBA" id="ARBA00004167"/>
    </source>
</evidence>
<comment type="caution">
    <text evidence="5">The sequence shown here is derived from an EMBL/GenBank/DDBJ whole genome shotgun (WGS) entry which is preliminary data.</text>
</comment>
<evidence type="ECO:0000256" key="4">
    <source>
        <dbReference type="ARBA" id="ARBA00023136"/>
    </source>
</evidence>
<organism evidence="5 6">
    <name type="scientific">Planomonospora alba</name>
    <dbReference type="NCBI Taxonomy" id="161354"/>
    <lineage>
        <taxon>Bacteria</taxon>
        <taxon>Bacillati</taxon>
        <taxon>Actinomycetota</taxon>
        <taxon>Actinomycetes</taxon>
        <taxon>Streptosporangiales</taxon>
        <taxon>Streptosporangiaceae</taxon>
        <taxon>Planomonospora</taxon>
    </lineage>
</organism>
<gene>
    <name evidence="5" type="ORF">GCM10010466_63900</name>
</gene>
<comment type="subcellular location">
    <subcellularLocation>
        <location evidence="1">Membrane</location>
        <topology evidence="1">Single-pass membrane protein</topology>
    </subcellularLocation>
</comment>
<protein>
    <submittedName>
        <fullName evidence="5">Uncharacterized protein</fullName>
    </submittedName>
</protein>
<evidence type="ECO:0000256" key="2">
    <source>
        <dbReference type="ARBA" id="ARBA00022692"/>
    </source>
</evidence>
<accession>A0ABP6P1H2</accession>
<keyword evidence="6" id="KW-1185">Reference proteome</keyword>
<evidence type="ECO:0000313" key="5">
    <source>
        <dbReference type="EMBL" id="GAA3164180.1"/>
    </source>
</evidence>
<name>A0ABP6P1H2_9ACTN</name>
<dbReference type="InterPro" id="IPR007343">
    <property type="entry name" value="Uncharacterised_pept_Zn_put"/>
</dbReference>
<keyword evidence="4" id="KW-0472">Membrane</keyword>
<dbReference type="PANTHER" id="PTHR30168:SF0">
    <property type="entry name" value="INNER MEMBRANE PROTEIN"/>
    <property type="match status" value="1"/>
</dbReference>
<dbReference type="Proteomes" id="UP001500320">
    <property type="component" value="Unassembled WGS sequence"/>
</dbReference>
<dbReference type="PANTHER" id="PTHR30168">
    <property type="entry name" value="PUTATIVE MEMBRANE PROTEIN YPFJ"/>
    <property type="match status" value="1"/>
</dbReference>
<sequence length="179" mass="20102">MKKARLPFEKPSVRFITGPTRACGSDWADYVVGLYCIDKREMTVMIDDYSIQKPDDPDILHTLAHEYAHHVQNVTGIMGSFRRLKVRTEAQALEQLRRLELQAECLSGAFLASVWASQEYTTEQWEELLDGARHNGDEEIGGGRTHGTSKNQMAWLKRGFDSASPSACNTWTAPASRVA</sequence>
<proteinExistence type="predicted"/>
<evidence type="ECO:0000313" key="6">
    <source>
        <dbReference type="Proteomes" id="UP001500320"/>
    </source>
</evidence>
<keyword evidence="3" id="KW-1133">Transmembrane helix</keyword>
<dbReference type="EMBL" id="BAAAUT010000083">
    <property type="protein sequence ID" value="GAA3164180.1"/>
    <property type="molecule type" value="Genomic_DNA"/>
</dbReference>
<dbReference type="Pfam" id="PF04228">
    <property type="entry name" value="Zn_peptidase"/>
    <property type="match status" value="1"/>
</dbReference>